<name>A0A1D2N5A2_ORCCI</name>
<accession>A0A1D2N5A2</accession>
<dbReference type="OrthoDB" id="1434354at2759"/>
<dbReference type="InterPro" id="IPR036865">
    <property type="entry name" value="CRAL-TRIO_dom_sf"/>
</dbReference>
<proteinExistence type="predicted"/>
<dbReference type="EMBL" id="LJIJ01000209">
    <property type="protein sequence ID" value="ODN00402.1"/>
    <property type="molecule type" value="Genomic_DNA"/>
</dbReference>
<dbReference type="InterPro" id="IPR001251">
    <property type="entry name" value="CRAL-TRIO_dom"/>
</dbReference>
<dbReference type="Pfam" id="PF00650">
    <property type="entry name" value="CRAL_TRIO"/>
    <property type="match status" value="1"/>
</dbReference>
<feature type="domain" description="CRAL-TRIO" evidence="1">
    <location>
        <begin position="1"/>
        <end position="162"/>
    </location>
</feature>
<dbReference type="AlphaFoldDB" id="A0A1D2N5A2"/>
<dbReference type="Gene3D" id="3.40.525.10">
    <property type="entry name" value="CRAL-TRIO lipid binding domain"/>
    <property type="match status" value="1"/>
</dbReference>
<sequence length="167" mass="19419">SDKEGKPMVYIKFGEWDVRRSVVTGQLNRARRYIDKMLDDAYRHVVKLQQEGKNATQYSLILDLENYNVVQQGCISCMPLFLYYVQTLQTHFPWTTDKAILVNAPTVFEIAMRLIRPILSQQVRDATLTFGTNKEEYQKFLKTIIEPDQLLQEYGGNLVDDSEINYG</sequence>
<dbReference type="STRING" id="48709.A0A1D2N5A2"/>
<reference evidence="2 3" key="1">
    <citation type="journal article" date="2016" name="Genome Biol. Evol.">
        <title>Gene Family Evolution Reflects Adaptation to Soil Environmental Stressors in the Genome of the Collembolan Orchesella cincta.</title>
        <authorList>
            <person name="Faddeeva-Vakhrusheva A."/>
            <person name="Derks M.F."/>
            <person name="Anvar S.Y."/>
            <person name="Agamennone V."/>
            <person name="Suring W."/>
            <person name="Smit S."/>
            <person name="van Straalen N.M."/>
            <person name="Roelofs D."/>
        </authorList>
    </citation>
    <scope>NUCLEOTIDE SEQUENCE [LARGE SCALE GENOMIC DNA]</scope>
    <source>
        <tissue evidence="2">Mixed pool</tissue>
    </source>
</reference>
<evidence type="ECO:0000259" key="1">
    <source>
        <dbReference type="PROSITE" id="PS50191"/>
    </source>
</evidence>
<organism evidence="2 3">
    <name type="scientific">Orchesella cincta</name>
    <name type="common">Springtail</name>
    <name type="synonym">Podura cincta</name>
    <dbReference type="NCBI Taxonomy" id="48709"/>
    <lineage>
        <taxon>Eukaryota</taxon>
        <taxon>Metazoa</taxon>
        <taxon>Ecdysozoa</taxon>
        <taxon>Arthropoda</taxon>
        <taxon>Hexapoda</taxon>
        <taxon>Collembola</taxon>
        <taxon>Entomobryomorpha</taxon>
        <taxon>Entomobryoidea</taxon>
        <taxon>Orchesellidae</taxon>
        <taxon>Orchesellinae</taxon>
        <taxon>Orchesella</taxon>
    </lineage>
</organism>
<dbReference type="Proteomes" id="UP000094527">
    <property type="component" value="Unassembled WGS sequence"/>
</dbReference>
<comment type="caution">
    <text evidence="2">The sequence shown here is derived from an EMBL/GenBank/DDBJ whole genome shotgun (WGS) entry which is preliminary data.</text>
</comment>
<dbReference type="CDD" id="cd00170">
    <property type="entry name" value="SEC14"/>
    <property type="match status" value="1"/>
</dbReference>
<protein>
    <submittedName>
        <fullName evidence="2">SEC14-like protein 2</fullName>
    </submittedName>
</protein>
<evidence type="ECO:0000313" key="2">
    <source>
        <dbReference type="EMBL" id="ODN00402.1"/>
    </source>
</evidence>
<dbReference type="SUPFAM" id="SSF52087">
    <property type="entry name" value="CRAL/TRIO domain"/>
    <property type="match status" value="1"/>
</dbReference>
<dbReference type="PANTHER" id="PTHR23324">
    <property type="entry name" value="SEC14 RELATED PROTEIN"/>
    <property type="match status" value="1"/>
</dbReference>
<evidence type="ECO:0000313" key="3">
    <source>
        <dbReference type="Proteomes" id="UP000094527"/>
    </source>
</evidence>
<feature type="non-terminal residue" evidence="2">
    <location>
        <position position="1"/>
    </location>
</feature>
<dbReference type="PROSITE" id="PS50191">
    <property type="entry name" value="CRAL_TRIO"/>
    <property type="match status" value="1"/>
</dbReference>
<dbReference type="InterPro" id="IPR051064">
    <property type="entry name" value="SEC14/CRAL-TRIO_domain"/>
</dbReference>
<dbReference type="PANTHER" id="PTHR23324:SF83">
    <property type="entry name" value="SEC14-LIKE PROTEIN 2"/>
    <property type="match status" value="1"/>
</dbReference>
<gene>
    <name evidence="2" type="ORF">Ocin01_06276</name>
</gene>
<dbReference type="GO" id="GO:0005737">
    <property type="term" value="C:cytoplasm"/>
    <property type="evidence" value="ECO:0007669"/>
    <property type="project" value="TreeGrafter"/>
</dbReference>
<keyword evidence="3" id="KW-1185">Reference proteome</keyword>
<dbReference type="SMART" id="SM00516">
    <property type="entry name" value="SEC14"/>
    <property type="match status" value="1"/>
</dbReference>